<name>A0A8B3S2V6_9EURY</name>
<evidence type="ECO:0000313" key="2">
    <source>
        <dbReference type="Proteomes" id="UP000291831"/>
    </source>
</evidence>
<reference evidence="2" key="1">
    <citation type="submission" date="2019-01" db="EMBL/GenBank/DDBJ databases">
        <title>Anaerobic oxidation of ethane by archaea from a marine hydrocarbon seep.</title>
        <authorList>
            <person name="Musat F."/>
        </authorList>
    </citation>
    <scope>NUCLEOTIDE SEQUENCE [LARGE SCALE GENOMIC DNA]</scope>
</reference>
<accession>A0A8B3S2V6</accession>
<organism evidence="1 2">
    <name type="scientific">Candidatus Argoarchaeum ethanivorans</name>
    <dbReference type="NCBI Taxonomy" id="2608793"/>
    <lineage>
        <taxon>Archaea</taxon>
        <taxon>Methanobacteriati</taxon>
        <taxon>Methanobacteriota</taxon>
        <taxon>Stenosarchaea group</taxon>
        <taxon>Methanomicrobia</taxon>
        <taxon>Methanosarcinales</taxon>
        <taxon>Methanosarcinales incertae sedis</taxon>
        <taxon>GOM Arc I cluster</taxon>
        <taxon>Candidatus Argoarchaeum</taxon>
    </lineage>
</organism>
<evidence type="ECO:0008006" key="3">
    <source>
        <dbReference type="Google" id="ProtNLM"/>
    </source>
</evidence>
<gene>
    <name evidence="1" type="ORF">AEth_00799</name>
</gene>
<dbReference type="Proteomes" id="UP000291831">
    <property type="component" value="Unassembled WGS sequence"/>
</dbReference>
<sequence>MTTRREKIISKAIEVLKSNPDGVRYSDIGKKIHEEFPEFPNGTIHGTVWQLDVLVPDEIYKPARGLFRHVSFREEEISEEEEIHLPEIEKIKEEDFYSPFADWLVNELEECTEAIPLGGNRFRDKWGTPDVIGKRESRRSDIVVAPTEIVSTEIKTNTRELITAFGQACSYKLFSHKSYIVIPKNSSQDDISKLDSLCLIFGMGLVLFDANNANDPHFEIRVRPLKQEPDMFYLNRYMKLIEKELFW</sequence>
<comment type="caution">
    <text evidence="1">The sequence shown here is derived from an EMBL/GenBank/DDBJ whole genome shotgun (WGS) entry which is preliminary data.</text>
</comment>
<evidence type="ECO:0000313" key="1">
    <source>
        <dbReference type="EMBL" id="RZB30845.1"/>
    </source>
</evidence>
<proteinExistence type="predicted"/>
<dbReference type="AlphaFoldDB" id="A0A8B3S2V6"/>
<dbReference type="EMBL" id="RPGO01000024">
    <property type="protein sequence ID" value="RZB30845.1"/>
    <property type="molecule type" value="Genomic_DNA"/>
</dbReference>
<protein>
    <recommendedName>
        <fullName evidence="3">Restriction endonuclease</fullName>
    </recommendedName>
</protein>